<dbReference type="InterPro" id="IPR035983">
    <property type="entry name" value="Hect_E3_ubiquitin_ligase"/>
</dbReference>
<dbReference type="PROSITE" id="PS50237">
    <property type="entry name" value="HECT"/>
    <property type="match status" value="1"/>
</dbReference>
<protein>
    <submittedName>
        <fullName evidence="3">HEG-like 1</fullName>
    </submittedName>
</protein>
<comment type="caution">
    <text evidence="3">The sequence shown here is derived from an EMBL/GenBank/DDBJ whole genome shotgun (WGS) entry which is preliminary data.</text>
</comment>
<dbReference type="SUPFAM" id="SSF56204">
    <property type="entry name" value="Hect, E3 ligase catalytic domain"/>
    <property type="match status" value="1"/>
</dbReference>
<proteinExistence type="predicted"/>
<name>A0A7D9ER11_PARCT</name>
<dbReference type="Proteomes" id="UP001152795">
    <property type="component" value="Unassembled WGS sequence"/>
</dbReference>
<evidence type="ECO:0000313" key="3">
    <source>
        <dbReference type="EMBL" id="CAB4014128.1"/>
    </source>
</evidence>
<dbReference type="InterPro" id="IPR000569">
    <property type="entry name" value="HECT_dom"/>
</dbReference>
<dbReference type="AlphaFoldDB" id="A0A7D9ER11"/>
<dbReference type="OrthoDB" id="5976583at2759"/>
<feature type="non-terminal residue" evidence="3">
    <location>
        <position position="427"/>
    </location>
</feature>
<evidence type="ECO:0000256" key="1">
    <source>
        <dbReference type="ARBA" id="ARBA00022786"/>
    </source>
</evidence>
<dbReference type="Gene3D" id="3.90.1750.10">
    <property type="entry name" value="Hect, E3 ligase catalytic domains"/>
    <property type="match status" value="1"/>
</dbReference>
<evidence type="ECO:0000256" key="2">
    <source>
        <dbReference type="PROSITE-ProRule" id="PRU00104"/>
    </source>
</evidence>
<comment type="caution">
    <text evidence="2">Lacks conserved residue(s) required for the propagation of feature annotation.</text>
</comment>
<reference evidence="3" key="1">
    <citation type="submission" date="2020-04" db="EMBL/GenBank/DDBJ databases">
        <authorList>
            <person name="Alioto T."/>
            <person name="Alioto T."/>
            <person name="Gomez Garrido J."/>
        </authorList>
    </citation>
    <scope>NUCLEOTIDE SEQUENCE</scope>
    <source>
        <strain evidence="3">A484AB</strain>
    </source>
</reference>
<keyword evidence="1 2" id="KW-0833">Ubl conjugation pathway</keyword>
<organism evidence="3 4">
    <name type="scientific">Paramuricea clavata</name>
    <name type="common">Red gorgonian</name>
    <name type="synonym">Violescent sea-whip</name>
    <dbReference type="NCBI Taxonomy" id="317549"/>
    <lineage>
        <taxon>Eukaryota</taxon>
        <taxon>Metazoa</taxon>
        <taxon>Cnidaria</taxon>
        <taxon>Anthozoa</taxon>
        <taxon>Octocorallia</taxon>
        <taxon>Malacalcyonacea</taxon>
        <taxon>Plexauridae</taxon>
        <taxon>Paramuricea</taxon>
    </lineage>
</organism>
<sequence length="427" mass="48554">RADRAEKNNQEDCATEREPSVVDKAKKSIKSFLQYKTSKGKEWNSKVKGGKSKAGSSSKNEQDVLIFIRLLEWNEKERILKMKRGKKVGIRISSTATAAVLREKAEEKWKAYYSNLYDADEHYFLVYEDGQIVKFLPGTNEPFSLKRYHEESGIDYNRINLYLCTMKDHNHMLMGDCDSDSEDASPPLVDEVIVMEDDNTQLNADDFETQIINDALITDKDCIKELNKRVDATGQFFIVARRGSNLSRCLNLWQRESKRNKADKTLRVHFTGEDGIDRGAMAKEFLQNVITDMGNSIFPDGSPVDSTHNVQKGYFQSCGEVVAVSLAQGGPPPCFLHECVYRTMVDANTDFMSLDDNDITPAEKIHLENVNTDTRGIEERVMDHFQDFLNSLEDNDEKVSGYSEAVSWNYVEIEENGGELFHDITSP</sequence>
<evidence type="ECO:0000313" key="4">
    <source>
        <dbReference type="Proteomes" id="UP001152795"/>
    </source>
</evidence>
<feature type="non-terminal residue" evidence="3">
    <location>
        <position position="1"/>
    </location>
</feature>
<dbReference type="EMBL" id="CACRXK020008161">
    <property type="protein sequence ID" value="CAB4014128.1"/>
    <property type="molecule type" value="Genomic_DNA"/>
</dbReference>
<keyword evidence="4" id="KW-1185">Reference proteome</keyword>
<gene>
    <name evidence="3" type="ORF">PACLA_8A061002</name>
</gene>
<accession>A0A7D9ER11</accession>
<dbReference type="GO" id="GO:0004842">
    <property type="term" value="F:ubiquitin-protein transferase activity"/>
    <property type="evidence" value="ECO:0007669"/>
    <property type="project" value="InterPro"/>
</dbReference>